<protein>
    <submittedName>
        <fullName evidence="1">Uncharacterized protein</fullName>
    </submittedName>
</protein>
<evidence type="ECO:0000313" key="2">
    <source>
        <dbReference type="Proteomes" id="UP001244295"/>
    </source>
</evidence>
<comment type="caution">
    <text evidence="1">The sequence shown here is derived from an EMBL/GenBank/DDBJ whole genome shotgun (WGS) entry which is preliminary data.</text>
</comment>
<accession>A0AAW8DUE7</accession>
<dbReference type="AlphaFoldDB" id="A0AAW8DUE7"/>
<name>A0AAW8DUE7_9BURK</name>
<reference evidence="1" key="1">
    <citation type="submission" date="2023-07" db="EMBL/GenBank/DDBJ databases">
        <title>Sorghum-associated microbial communities from plants grown in Nebraska, USA.</title>
        <authorList>
            <person name="Schachtman D."/>
        </authorList>
    </citation>
    <scope>NUCLEOTIDE SEQUENCE</scope>
    <source>
        <strain evidence="1">DS2795</strain>
    </source>
</reference>
<evidence type="ECO:0000313" key="1">
    <source>
        <dbReference type="EMBL" id="MDP9922964.1"/>
    </source>
</evidence>
<organism evidence="1 2">
    <name type="scientific">Variovorax boronicumulans</name>
    <dbReference type="NCBI Taxonomy" id="436515"/>
    <lineage>
        <taxon>Bacteria</taxon>
        <taxon>Pseudomonadati</taxon>
        <taxon>Pseudomonadota</taxon>
        <taxon>Betaproteobacteria</taxon>
        <taxon>Burkholderiales</taxon>
        <taxon>Comamonadaceae</taxon>
        <taxon>Variovorax</taxon>
    </lineage>
</organism>
<sequence length="109" mass="12037">MASHAKSRKENVDAYRARRKVLEDRIRADAAELGRVRQQHAAGAARDREQAASALAACQRVADRSAVLSAMTARSRELLARVRFIVEGRDNEVQFLLGTVRNGRALLAP</sequence>
<dbReference type="RefSeq" id="WP_307585509.1">
    <property type="nucleotide sequence ID" value="NZ_JAUSRQ010000009.1"/>
</dbReference>
<gene>
    <name evidence="1" type="ORF">J2W25_001985</name>
</gene>
<dbReference type="EMBL" id="JAUSRR010000003">
    <property type="protein sequence ID" value="MDP9922964.1"/>
    <property type="molecule type" value="Genomic_DNA"/>
</dbReference>
<dbReference type="Proteomes" id="UP001244295">
    <property type="component" value="Unassembled WGS sequence"/>
</dbReference>
<proteinExistence type="predicted"/>